<name>A0A8B6EUN1_MYTGA</name>
<organism evidence="1 2">
    <name type="scientific">Mytilus galloprovincialis</name>
    <name type="common">Mediterranean mussel</name>
    <dbReference type="NCBI Taxonomy" id="29158"/>
    <lineage>
        <taxon>Eukaryota</taxon>
        <taxon>Metazoa</taxon>
        <taxon>Spiralia</taxon>
        <taxon>Lophotrochozoa</taxon>
        <taxon>Mollusca</taxon>
        <taxon>Bivalvia</taxon>
        <taxon>Autobranchia</taxon>
        <taxon>Pteriomorphia</taxon>
        <taxon>Mytilida</taxon>
        <taxon>Mytiloidea</taxon>
        <taxon>Mytilidae</taxon>
        <taxon>Mytilinae</taxon>
        <taxon>Mytilus</taxon>
    </lineage>
</organism>
<evidence type="ECO:0000313" key="2">
    <source>
        <dbReference type="Proteomes" id="UP000596742"/>
    </source>
</evidence>
<accession>A0A8B6EUN1</accession>
<dbReference type="Proteomes" id="UP000596742">
    <property type="component" value="Unassembled WGS sequence"/>
</dbReference>
<dbReference type="OrthoDB" id="2963168at2759"/>
<keyword evidence="2" id="KW-1185">Reference proteome</keyword>
<dbReference type="AlphaFoldDB" id="A0A8B6EUN1"/>
<dbReference type="EMBL" id="UYJE01005753">
    <property type="protein sequence ID" value="VDI40045.1"/>
    <property type="molecule type" value="Genomic_DNA"/>
</dbReference>
<feature type="non-terminal residue" evidence="1">
    <location>
        <position position="698"/>
    </location>
</feature>
<dbReference type="SUPFAM" id="SSF53067">
    <property type="entry name" value="Actin-like ATPase domain"/>
    <property type="match status" value="3"/>
</dbReference>
<protein>
    <submittedName>
        <fullName evidence="1">Uncharacterized protein</fullName>
    </submittedName>
</protein>
<proteinExistence type="predicted"/>
<feature type="non-terminal residue" evidence="1">
    <location>
        <position position="1"/>
    </location>
</feature>
<sequence>VFIGSPSMMVIHGCVHNVYTTRLNINPTMLDNSSKLTMILVWFSNTLQYIYNSTGGIPNSQLMLALEPEAASIYCKHLPTERLDSGGKSALGAFSPGTKYLILDAGGGTVDITVQEVQTDGSIKQLYMANGGDWGGTKVDQAFDEYMMELAGPATVYKFRDEDKAGHLDLCREFEIKKRNIQPDQTSKVTFRVPSTLSEIFKREEGTDFKQSVSSSKRVTWVGDKLRVDAALAQGFFDSTCQHIVQHLKGIFKEEKVRGTNTILMVGGFSDSPMLRKAVEVSFPDKNIIIPHEAGLAVLKGAVQYGSRKIRSHDTLLFLSERHCALISGFNFYFCPTKGHRLIRIIKEHFREEIDWVLTVPAIWSDPAKQFMREAANNGGIPNSRLILALEPEAASIYCKNLPVDRTISSGGRSTLDAFAAGTKYLILDAGGGTIDITVQEIKPDGNIKQIYMANGGDWGGVKVDQAFDEFMLDIVGMETMDKFRNEDKAEYLSLCREFEVKKRGIRPDRDFYSETCRQITHHLNESQMLQEAIKSAYHNKTVIIPEEAGLAVLKGAVQFGFNPKVINPRISRFTYGISTNKRFRPHTDPEDKKQIVNDIMYCRDRFGKHVERGQPIEDVNEKSYYYKENNLFQLDEQSTFNISNLMLKMSYYVPASKDRLFKNILIRNCNLHFLLENNCILIMNYSKHDTEKIFPYS</sequence>
<reference evidence="1" key="1">
    <citation type="submission" date="2018-11" db="EMBL/GenBank/DDBJ databases">
        <authorList>
            <person name="Alioto T."/>
            <person name="Alioto T."/>
        </authorList>
    </citation>
    <scope>NUCLEOTIDE SEQUENCE</scope>
</reference>
<gene>
    <name evidence="1" type="ORF">MGAL_10B022091</name>
</gene>
<dbReference type="PANTHER" id="PTHR14187">
    <property type="entry name" value="ALPHA KINASE/ELONGATION FACTOR 2 KINASE"/>
    <property type="match status" value="1"/>
</dbReference>
<evidence type="ECO:0000313" key="1">
    <source>
        <dbReference type="EMBL" id="VDI40045.1"/>
    </source>
</evidence>
<dbReference type="PANTHER" id="PTHR14187:SF5">
    <property type="entry name" value="HEAT SHOCK 70 KDA PROTEIN 12A"/>
    <property type="match status" value="1"/>
</dbReference>
<dbReference type="Gene3D" id="3.90.640.10">
    <property type="entry name" value="Actin, Chain A, domain 4"/>
    <property type="match status" value="2"/>
</dbReference>
<dbReference type="Gene3D" id="3.30.420.40">
    <property type="match status" value="4"/>
</dbReference>
<comment type="caution">
    <text evidence="1">The sequence shown here is derived from an EMBL/GenBank/DDBJ whole genome shotgun (WGS) entry which is preliminary data.</text>
</comment>
<dbReference type="InterPro" id="IPR043129">
    <property type="entry name" value="ATPase_NBD"/>
</dbReference>